<sequence>MSRLFRYTYSDHVKN</sequence>
<reference evidence="1" key="1">
    <citation type="submission" date="2014-11" db="EMBL/GenBank/DDBJ databases">
        <authorList>
            <person name="Amaro Gonzalez C."/>
        </authorList>
    </citation>
    <scope>NUCLEOTIDE SEQUENCE</scope>
</reference>
<evidence type="ECO:0000313" key="1">
    <source>
        <dbReference type="EMBL" id="JAH34173.1"/>
    </source>
</evidence>
<dbReference type="EMBL" id="GBXM01074404">
    <property type="protein sequence ID" value="JAH34173.1"/>
    <property type="molecule type" value="Transcribed_RNA"/>
</dbReference>
<organism evidence="1">
    <name type="scientific">Anguilla anguilla</name>
    <name type="common">European freshwater eel</name>
    <name type="synonym">Muraena anguilla</name>
    <dbReference type="NCBI Taxonomy" id="7936"/>
    <lineage>
        <taxon>Eukaryota</taxon>
        <taxon>Metazoa</taxon>
        <taxon>Chordata</taxon>
        <taxon>Craniata</taxon>
        <taxon>Vertebrata</taxon>
        <taxon>Euteleostomi</taxon>
        <taxon>Actinopterygii</taxon>
        <taxon>Neopterygii</taxon>
        <taxon>Teleostei</taxon>
        <taxon>Anguilliformes</taxon>
        <taxon>Anguillidae</taxon>
        <taxon>Anguilla</taxon>
    </lineage>
</organism>
<protein>
    <submittedName>
        <fullName evidence="1">Uncharacterized protein</fullName>
    </submittedName>
</protein>
<reference evidence="1" key="2">
    <citation type="journal article" date="2015" name="Fish Shellfish Immunol.">
        <title>Early steps in the European eel (Anguilla anguilla)-Vibrio vulnificus interaction in the gills: Role of the RtxA13 toxin.</title>
        <authorList>
            <person name="Callol A."/>
            <person name="Pajuelo D."/>
            <person name="Ebbesson L."/>
            <person name="Teles M."/>
            <person name="MacKenzie S."/>
            <person name="Amaro C."/>
        </authorList>
    </citation>
    <scope>NUCLEOTIDE SEQUENCE</scope>
</reference>
<proteinExistence type="predicted"/>
<accession>A0A0E9S0X1</accession>
<name>A0A0E9S0X1_ANGAN</name>